<proteinExistence type="predicted"/>
<feature type="non-terminal residue" evidence="8">
    <location>
        <position position="138"/>
    </location>
</feature>
<keyword evidence="6 7" id="KW-0472">Membrane</keyword>
<feature type="transmembrane region" description="Helical" evidence="7">
    <location>
        <begin position="7"/>
        <end position="26"/>
    </location>
</feature>
<dbReference type="GO" id="GO:0016020">
    <property type="term" value="C:membrane"/>
    <property type="evidence" value="ECO:0007669"/>
    <property type="project" value="UniProtKB-SubCell"/>
</dbReference>
<evidence type="ECO:0000256" key="2">
    <source>
        <dbReference type="ARBA" id="ARBA00022448"/>
    </source>
</evidence>
<dbReference type="InterPro" id="IPR004776">
    <property type="entry name" value="Mem_transp_PIN-like"/>
</dbReference>
<keyword evidence="2" id="KW-0813">Transport</keyword>
<evidence type="ECO:0000256" key="4">
    <source>
        <dbReference type="ARBA" id="ARBA00022692"/>
    </source>
</evidence>
<comment type="subcellular location">
    <subcellularLocation>
        <location evidence="1">Membrane</location>
        <topology evidence="1">Multi-pass membrane protein</topology>
    </subcellularLocation>
</comment>
<protein>
    <recommendedName>
        <fullName evidence="9">AEC family transporter</fullName>
    </recommendedName>
</protein>
<feature type="transmembrane region" description="Helical" evidence="7">
    <location>
        <begin position="96"/>
        <end position="114"/>
    </location>
</feature>
<comment type="caution">
    <text evidence="8">The sequence shown here is derived from an EMBL/GenBank/DDBJ whole genome shotgun (WGS) entry which is preliminary data.</text>
</comment>
<evidence type="ECO:0000256" key="5">
    <source>
        <dbReference type="ARBA" id="ARBA00022989"/>
    </source>
</evidence>
<evidence type="ECO:0000256" key="7">
    <source>
        <dbReference type="SAM" id="Phobius"/>
    </source>
</evidence>
<evidence type="ECO:0008006" key="9">
    <source>
        <dbReference type="Google" id="ProtNLM"/>
    </source>
</evidence>
<evidence type="ECO:0000256" key="6">
    <source>
        <dbReference type="ARBA" id="ARBA00023136"/>
    </source>
</evidence>
<dbReference type="PANTHER" id="PTHR36838">
    <property type="entry name" value="AUXIN EFFLUX CARRIER FAMILY PROTEIN"/>
    <property type="match status" value="1"/>
</dbReference>
<evidence type="ECO:0000313" key="8">
    <source>
        <dbReference type="EMBL" id="KKL45458.1"/>
    </source>
</evidence>
<keyword evidence="5 7" id="KW-1133">Transmembrane helix</keyword>
<name>A0A0F9C7V3_9ZZZZ</name>
<dbReference type="PANTHER" id="PTHR36838:SF3">
    <property type="entry name" value="TRANSPORTER AUXIN EFFLUX CARRIER EC FAMILY"/>
    <property type="match status" value="1"/>
</dbReference>
<evidence type="ECO:0000256" key="1">
    <source>
        <dbReference type="ARBA" id="ARBA00004141"/>
    </source>
</evidence>
<evidence type="ECO:0000256" key="3">
    <source>
        <dbReference type="ARBA" id="ARBA00022475"/>
    </source>
</evidence>
<gene>
    <name evidence="8" type="ORF">LCGC14_2355460</name>
</gene>
<dbReference type="EMBL" id="LAZR01034378">
    <property type="protein sequence ID" value="KKL45458.1"/>
    <property type="molecule type" value="Genomic_DNA"/>
</dbReference>
<keyword evidence="4 7" id="KW-0812">Transmembrane</keyword>
<reference evidence="8" key="1">
    <citation type="journal article" date="2015" name="Nature">
        <title>Complex archaea that bridge the gap between prokaryotes and eukaryotes.</title>
        <authorList>
            <person name="Spang A."/>
            <person name="Saw J.H."/>
            <person name="Jorgensen S.L."/>
            <person name="Zaremba-Niedzwiedzka K."/>
            <person name="Martijn J."/>
            <person name="Lind A.E."/>
            <person name="van Eijk R."/>
            <person name="Schleper C."/>
            <person name="Guy L."/>
            <person name="Ettema T.J."/>
        </authorList>
    </citation>
    <scope>NUCLEOTIDE SEQUENCE</scope>
</reference>
<dbReference type="GO" id="GO:0055085">
    <property type="term" value="P:transmembrane transport"/>
    <property type="evidence" value="ECO:0007669"/>
    <property type="project" value="InterPro"/>
</dbReference>
<keyword evidence="3" id="KW-1003">Cell membrane</keyword>
<sequence length="138" mass="14958">MGALIEVVLPVFLVMGFGYVAVWRGAFSLAGVDGLMKFTQNFAIPALLFKAMSTLDFSQEFDPAILLTFYLGAFSGFLAGLLGARLLFKRSWVDSVAIGFCGLFSNSILLGLPISERAFGADSLHYNYTIIAIHAPFC</sequence>
<dbReference type="AlphaFoldDB" id="A0A0F9C7V3"/>
<organism evidence="8">
    <name type="scientific">marine sediment metagenome</name>
    <dbReference type="NCBI Taxonomy" id="412755"/>
    <lineage>
        <taxon>unclassified sequences</taxon>
        <taxon>metagenomes</taxon>
        <taxon>ecological metagenomes</taxon>
    </lineage>
</organism>
<feature type="transmembrane region" description="Helical" evidence="7">
    <location>
        <begin position="64"/>
        <end position="84"/>
    </location>
</feature>
<dbReference type="Pfam" id="PF03547">
    <property type="entry name" value="Mem_trans"/>
    <property type="match status" value="1"/>
</dbReference>
<accession>A0A0F9C7V3</accession>